<proteinExistence type="predicted"/>
<name>A0ABD2AYC7_VESSQ</name>
<evidence type="ECO:0000256" key="8">
    <source>
        <dbReference type="SAM" id="Phobius"/>
    </source>
</evidence>
<feature type="transmembrane region" description="Helical" evidence="8">
    <location>
        <begin position="15"/>
        <end position="43"/>
    </location>
</feature>
<evidence type="ECO:0000256" key="6">
    <source>
        <dbReference type="ARBA" id="ARBA00023170"/>
    </source>
</evidence>
<dbReference type="GO" id="GO:0007165">
    <property type="term" value="P:signal transduction"/>
    <property type="evidence" value="ECO:0007669"/>
    <property type="project" value="UniProtKB-KW"/>
</dbReference>
<keyword evidence="7" id="KW-0807">Transducer</keyword>
<keyword evidence="10" id="KW-1185">Reference proteome</keyword>
<dbReference type="PANTHER" id="PTHR21143">
    <property type="entry name" value="INVERTEBRATE GUSTATORY RECEPTOR"/>
    <property type="match status" value="1"/>
</dbReference>
<evidence type="ECO:0000256" key="4">
    <source>
        <dbReference type="ARBA" id="ARBA00022989"/>
    </source>
</evidence>
<protein>
    <submittedName>
        <fullName evidence="9">Gustatory receptor 28b</fullName>
    </submittedName>
</protein>
<dbReference type="GO" id="GO:0005886">
    <property type="term" value="C:plasma membrane"/>
    <property type="evidence" value="ECO:0007669"/>
    <property type="project" value="UniProtKB-SubCell"/>
</dbReference>
<dbReference type="InterPro" id="IPR013604">
    <property type="entry name" value="7TM_chemorcpt"/>
</dbReference>
<keyword evidence="4 8" id="KW-1133">Transmembrane helix</keyword>
<keyword evidence="6 9" id="KW-0675">Receptor</keyword>
<keyword evidence="5 8" id="KW-0472">Membrane</keyword>
<organism evidence="9 10">
    <name type="scientific">Vespula squamosa</name>
    <name type="common">Southern yellow jacket</name>
    <name type="synonym">Wasp</name>
    <dbReference type="NCBI Taxonomy" id="30214"/>
    <lineage>
        <taxon>Eukaryota</taxon>
        <taxon>Metazoa</taxon>
        <taxon>Ecdysozoa</taxon>
        <taxon>Arthropoda</taxon>
        <taxon>Hexapoda</taxon>
        <taxon>Insecta</taxon>
        <taxon>Pterygota</taxon>
        <taxon>Neoptera</taxon>
        <taxon>Endopterygota</taxon>
        <taxon>Hymenoptera</taxon>
        <taxon>Apocrita</taxon>
        <taxon>Aculeata</taxon>
        <taxon>Vespoidea</taxon>
        <taxon>Vespidae</taxon>
        <taxon>Vespinae</taxon>
        <taxon>Vespula</taxon>
    </lineage>
</organism>
<keyword evidence="3 8" id="KW-0812">Transmembrane</keyword>
<evidence type="ECO:0000256" key="2">
    <source>
        <dbReference type="ARBA" id="ARBA00022475"/>
    </source>
</evidence>
<evidence type="ECO:0000256" key="3">
    <source>
        <dbReference type="ARBA" id="ARBA00022692"/>
    </source>
</evidence>
<feature type="transmembrane region" description="Helical" evidence="8">
    <location>
        <begin position="55"/>
        <end position="77"/>
    </location>
</feature>
<dbReference type="Pfam" id="PF08395">
    <property type="entry name" value="7tm_7"/>
    <property type="match status" value="1"/>
</dbReference>
<dbReference type="Proteomes" id="UP001607302">
    <property type="component" value="Unassembled WGS sequence"/>
</dbReference>
<evidence type="ECO:0000256" key="7">
    <source>
        <dbReference type="ARBA" id="ARBA00023224"/>
    </source>
</evidence>
<evidence type="ECO:0000313" key="9">
    <source>
        <dbReference type="EMBL" id="KAL2725490.1"/>
    </source>
</evidence>
<reference evidence="9 10" key="1">
    <citation type="journal article" date="2024" name="Ann. Entomol. Soc. Am.">
        <title>Genomic analyses of the southern and eastern yellowjacket wasps (Hymenoptera: Vespidae) reveal evolutionary signatures of social life.</title>
        <authorList>
            <person name="Catto M.A."/>
            <person name="Caine P.B."/>
            <person name="Orr S.E."/>
            <person name="Hunt B.G."/>
            <person name="Goodisman M.A.D."/>
        </authorList>
    </citation>
    <scope>NUCLEOTIDE SEQUENCE [LARGE SCALE GENOMIC DNA]</scope>
    <source>
        <strain evidence="9">233</strain>
        <tissue evidence="9">Head and thorax</tissue>
    </source>
</reference>
<gene>
    <name evidence="9" type="ORF">V1478_008163</name>
</gene>
<comment type="subcellular location">
    <subcellularLocation>
        <location evidence="1">Cell membrane</location>
        <topology evidence="1">Multi-pass membrane protein</topology>
    </subcellularLocation>
</comment>
<evidence type="ECO:0000256" key="1">
    <source>
        <dbReference type="ARBA" id="ARBA00004651"/>
    </source>
</evidence>
<comment type="caution">
    <text evidence="9">The sequence shown here is derived from an EMBL/GenBank/DDBJ whole genome shotgun (WGS) entry which is preliminary data.</text>
</comment>
<dbReference type="EMBL" id="JAUDFV010000138">
    <property type="protein sequence ID" value="KAL2725490.1"/>
    <property type="molecule type" value="Genomic_DNA"/>
</dbReference>
<dbReference type="AlphaFoldDB" id="A0ABD2AYC7"/>
<evidence type="ECO:0000256" key="5">
    <source>
        <dbReference type="ARBA" id="ARBA00023136"/>
    </source>
</evidence>
<sequence length="228" mass="26758">MSGILTSIQYFEYTFLYIALVFIGIAKRQYITIIINILLFSYYKLPLNNALKLQYFYFTSNPTITMAIIDYTFVFWIRYIKIKFVQLNAVLQSMLTTTIDSPQHKRVLRMKDNWEDDSSLSSIYRIYKTNENLMKLKKVKQIHLELIKCARIINEAYGLQILTSIRNFILQLLQNRLTFTACGFFDLDHTLIYSSIGLITTYLVILLQVGDKPRTLLNDTNYNSTSMI</sequence>
<dbReference type="PANTHER" id="PTHR21143:SF133">
    <property type="entry name" value="GUSTATORY AND PHEROMONE RECEPTOR 32A-RELATED"/>
    <property type="match status" value="1"/>
</dbReference>
<accession>A0ABD2AYC7</accession>
<evidence type="ECO:0000313" key="10">
    <source>
        <dbReference type="Proteomes" id="UP001607302"/>
    </source>
</evidence>
<keyword evidence="2" id="KW-1003">Cell membrane</keyword>